<evidence type="ECO:0000313" key="1">
    <source>
        <dbReference type="EMBL" id="MPC93248.1"/>
    </source>
</evidence>
<dbReference type="Proteomes" id="UP000324222">
    <property type="component" value="Unassembled WGS sequence"/>
</dbReference>
<dbReference type="EMBL" id="VSRR010094181">
    <property type="protein sequence ID" value="MPC93248.1"/>
    <property type="molecule type" value="Genomic_DNA"/>
</dbReference>
<name>A0A5B7JJP0_PORTR</name>
<evidence type="ECO:0000313" key="2">
    <source>
        <dbReference type="Proteomes" id="UP000324222"/>
    </source>
</evidence>
<keyword evidence="2" id="KW-1185">Reference proteome</keyword>
<protein>
    <submittedName>
        <fullName evidence="1">Uncharacterized protein</fullName>
    </submittedName>
</protein>
<proteinExistence type="predicted"/>
<accession>A0A5B7JJP0</accession>
<reference evidence="1 2" key="1">
    <citation type="submission" date="2019-05" db="EMBL/GenBank/DDBJ databases">
        <title>Another draft genome of Portunus trituberculatus and its Hox gene families provides insights of decapod evolution.</title>
        <authorList>
            <person name="Jeong J.-H."/>
            <person name="Song I."/>
            <person name="Kim S."/>
            <person name="Choi T."/>
            <person name="Kim D."/>
            <person name="Ryu S."/>
            <person name="Kim W."/>
        </authorList>
    </citation>
    <scope>NUCLEOTIDE SEQUENCE [LARGE SCALE GENOMIC DNA]</scope>
    <source>
        <tissue evidence="1">Muscle</tissue>
    </source>
</reference>
<gene>
    <name evidence="1" type="ORF">E2C01_088372</name>
</gene>
<comment type="caution">
    <text evidence="1">The sequence shown here is derived from an EMBL/GenBank/DDBJ whole genome shotgun (WGS) entry which is preliminary data.</text>
</comment>
<dbReference type="AlphaFoldDB" id="A0A5B7JJP0"/>
<sequence>MQTKYCKKLHQWRLIS</sequence>
<organism evidence="1 2">
    <name type="scientific">Portunus trituberculatus</name>
    <name type="common">Swimming crab</name>
    <name type="synonym">Neptunus trituberculatus</name>
    <dbReference type="NCBI Taxonomy" id="210409"/>
    <lineage>
        <taxon>Eukaryota</taxon>
        <taxon>Metazoa</taxon>
        <taxon>Ecdysozoa</taxon>
        <taxon>Arthropoda</taxon>
        <taxon>Crustacea</taxon>
        <taxon>Multicrustacea</taxon>
        <taxon>Malacostraca</taxon>
        <taxon>Eumalacostraca</taxon>
        <taxon>Eucarida</taxon>
        <taxon>Decapoda</taxon>
        <taxon>Pleocyemata</taxon>
        <taxon>Brachyura</taxon>
        <taxon>Eubrachyura</taxon>
        <taxon>Portunoidea</taxon>
        <taxon>Portunidae</taxon>
        <taxon>Portuninae</taxon>
        <taxon>Portunus</taxon>
    </lineage>
</organism>